<gene>
    <name evidence="5" type="ORF">J2Z21_007233</name>
</gene>
<dbReference type="EMBL" id="JAGGLP010000020">
    <property type="protein sequence ID" value="MBP2054230.1"/>
    <property type="molecule type" value="Genomic_DNA"/>
</dbReference>
<proteinExistence type="predicted"/>
<sequence>MIELPRAALTAGRIAEEAEFFSFGTNDLTQTTWGFSRDDEEAAFSVCGEHGGDPESIHFFHTAGLELRLLLAVPGPRGPPGGGPGRAERHGPERQQVSVGLQGRPTPSIGPERHWRESETWVTVGTGAIPIPRGVAPSPVSRHRRQQSVKTGKQTAPHPRRSQAMIRDDRPAHQRVDLDRTEALRLLGSVSMGRIVFTRQALPTVRPVNHVLDGGDIVIRTPEGSSLTSRTQQGDDSGVVVAYEADAIDPDTHLGWSVVATGYARLVTDPGELIRIRALLKPWAACPTTDHAVRIRPDLITGVLLTVRKKAPENI</sequence>
<protein>
    <recommendedName>
        <fullName evidence="1">Pyruvate, phosphate dikinase</fullName>
    </recommendedName>
    <alternativeName>
        <fullName evidence="2">Pyruvate, orthophosphate dikinase</fullName>
    </alternativeName>
</protein>
<accession>A0ABS4M3K9</accession>
<keyword evidence="6" id="KW-1185">Reference proteome</keyword>
<dbReference type="SUPFAM" id="SSF51621">
    <property type="entry name" value="Phosphoenolpyruvate/pyruvate domain"/>
    <property type="match status" value="1"/>
</dbReference>
<feature type="region of interest" description="Disordered" evidence="3">
    <location>
        <begin position="128"/>
        <end position="162"/>
    </location>
</feature>
<dbReference type="SUPFAM" id="SSF50475">
    <property type="entry name" value="FMN-binding split barrel"/>
    <property type="match status" value="1"/>
</dbReference>
<dbReference type="InterPro" id="IPR040442">
    <property type="entry name" value="Pyrv_kinase-like_dom_sf"/>
</dbReference>
<dbReference type="InterPro" id="IPR012349">
    <property type="entry name" value="Split_barrel_FMN-bd"/>
</dbReference>
<reference evidence="5 6" key="1">
    <citation type="submission" date="2021-03" db="EMBL/GenBank/DDBJ databases">
        <title>Genomic Encyclopedia of Type Strains, Phase IV (KMG-IV): sequencing the most valuable type-strain genomes for metagenomic binning, comparative biology and taxonomic classification.</title>
        <authorList>
            <person name="Goeker M."/>
        </authorList>
    </citation>
    <scope>NUCLEOTIDE SEQUENCE [LARGE SCALE GENOMIC DNA]</scope>
    <source>
        <strain evidence="5 6">DSM 40499</strain>
    </source>
</reference>
<evidence type="ECO:0000256" key="1">
    <source>
        <dbReference type="ARBA" id="ARBA00020138"/>
    </source>
</evidence>
<dbReference type="InterPro" id="IPR024747">
    <property type="entry name" value="Pyridox_Oxase-rel"/>
</dbReference>
<feature type="region of interest" description="Disordered" evidence="3">
    <location>
        <begin position="73"/>
        <end position="112"/>
    </location>
</feature>
<evidence type="ECO:0000313" key="5">
    <source>
        <dbReference type="EMBL" id="MBP2054230.1"/>
    </source>
</evidence>
<dbReference type="Gene3D" id="2.30.110.10">
    <property type="entry name" value="Electron Transport, Fmn-binding Protein, Chain A"/>
    <property type="match status" value="1"/>
</dbReference>
<dbReference type="Pfam" id="PF12900">
    <property type="entry name" value="Pyridox_ox_2"/>
    <property type="match status" value="1"/>
</dbReference>
<dbReference type="PANTHER" id="PTHR22931:SF9">
    <property type="entry name" value="PYRUVATE, PHOSPHATE DIKINASE 1, CHLOROPLASTIC"/>
    <property type="match status" value="1"/>
</dbReference>
<organism evidence="5 6">
    <name type="scientific">Streptomyces griseochromogenes</name>
    <dbReference type="NCBI Taxonomy" id="68214"/>
    <lineage>
        <taxon>Bacteria</taxon>
        <taxon>Bacillati</taxon>
        <taxon>Actinomycetota</taxon>
        <taxon>Actinomycetes</taxon>
        <taxon>Kitasatosporales</taxon>
        <taxon>Streptomycetaceae</taxon>
        <taxon>Streptomyces</taxon>
    </lineage>
</organism>
<evidence type="ECO:0000313" key="6">
    <source>
        <dbReference type="Proteomes" id="UP001519309"/>
    </source>
</evidence>
<dbReference type="Pfam" id="PF02896">
    <property type="entry name" value="PEP-utilizers_C"/>
    <property type="match status" value="1"/>
</dbReference>
<dbReference type="InterPro" id="IPR010121">
    <property type="entry name" value="Pyruvate_phosphate_dikinase"/>
</dbReference>
<dbReference type="Proteomes" id="UP001519309">
    <property type="component" value="Unassembled WGS sequence"/>
</dbReference>
<dbReference type="InterPro" id="IPR000121">
    <property type="entry name" value="PEP_util_C"/>
</dbReference>
<evidence type="ECO:0000259" key="4">
    <source>
        <dbReference type="Pfam" id="PF02896"/>
    </source>
</evidence>
<feature type="domain" description="PEP-utilising enzyme C-terminal" evidence="4">
    <location>
        <begin position="1"/>
        <end position="42"/>
    </location>
</feature>
<dbReference type="PANTHER" id="PTHR22931">
    <property type="entry name" value="PHOSPHOENOLPYRUVATE DIKINASE-RELATED"/>
    <property type="match status" value="1"/>
</dbReference>
<name>A0ABS4M3K9_9ACTN</name>
<dbReference type="Gene3D" id="3.20.20.60">
    <property type="entry name" value="Phosphoenolpyruvate-binding domains"/>
    <property type="match status" value="1"/>
</dbReference>
<dbReference type="InterPro" id="IPR015813">
    <property type="entry name" value="Pyrv/PenolPyrv_kinase-like_dom"/>
</dbReference>
<comment type="caution">
    <text evidence="5">The sequence shown here is derived from an EMBL/GenBank/DDBJ whole genome shotgun (WGS) entry which is preliminary data.</text>
</comment>
<evidence type="ECO:0000256" key="2">
    <source>
        <dbReference type="ARBA" id="ARBA00032883"/>
    </source>
</evidence>
<evidence type="ECO:0000256" key="3">
    <source>
        <dbReference type="SAM" id="MobiDB-lite"/>
    </source>
</evidence>